<dbReference type="Proteomes" id="UP000176850">
    <property type="component" value="Unassembled WGS sequence"/>
</dbReference>
<proteinExistence type="predicted"/>
<comment type="caution">
    <text evidence="2">The sequence shown here is derived from an EMBL/GenBank/DDBJ whole genome shotgun (WGS) entry which is preliminary data.</text>
</comment>
<accession>A0A1F7GJ37</accession>
<keyword evidence="1" id="KW-0472">Membrane</keyword>
<evidence type="ECO:0000313" key="2">
    <source>
        <dbReference type="EMBL" id="OGK18943.1"/>
    </source>
</evidence>
<evidence type="ECO:0000313" key="3">
    <source>
        <dbReference type="Proteomes" id="UP000176850"/>
    </source>
</evidence>
<gene>
    <name evidence="2" type="ORF">A2799_03855</name>
</gene>
<reference evidence="2 3" key="1">
    <citation type="journal article" date="2016" name="Nat. Commun.">
        <title>Thousands of microbial genomes shed light on interconnected biogeochemical processes in an aquifer system.</title>
        <authorList>
            <person name="Anantharaman K."/>
            <person name="Brown C.T."/>
            <person name="Hug L.A."/>
            <person name="Sharon I."/>
            <person name="Castelle C.J."/>
            <person name="Probst A.J."/>
            <person name="Thomas B.C."/>
            <person name="Singh A."/>
            <person name="Wilkins M.J."/>
            <person name="Karaoz U."/>
            <person name="Brodie E.L."/>
            <person name="Williams K.H."/>
            <person name="Hubbard S.S."/>
            <person name="Banfield J.F."/>
        </authorList>
    </citation>
    <scope>NUCLEOTIDE SEQUENCE [LARGE SCALE GENOMIC DNA]</scope>
</reference>
<protein>
    <submittedName>
        <fullName evidence="2">Uncharacterized protein</fullName>
    </submittedName>
</protein>
<feature type="transmembrane region" description="Helical" evidence="1">
    <location>
        <begin position="29"/>
        <end position="50"/>
    </location>
</feature>
<organism evidence="2 3">
    <name type="scientific">Candidatus Roizmanbacteria bacterium RIFCSPHIGHO2_01_FULL_39_24</name>
    <dbReference type="NCBI Taxonomy" id="1802032"/>
    <lineage>
        <taxon>Bacteria</taxon>
        <taxon>Candidatus Roizmaniibacteriota</taxon>
    </lineage>
</organism>
<evidence type="ECO:0000256" key="1">
    <source>
        <dbReference type="SAM" id="Phobius"/>
    </source>
</evidence>
<dbReference type="EMBL" id="MFZH01000021">
    <property type="protein sequence ID" value="OGK18943.1"/>
    <property type="molecule type" value="Genomic_DNA"/>
</dbReference>
<keyword evidence="1" id="KW-0812">Transmembrane</keyword>
<name>A0A1F7GJ37_9BACT</name>
<dbReference type="AlphaFoldDB" id="A0A1F7GJ37"/>
<keyword evidence="1" id="KW-1133">Transmembrane helix</keyword>
<sequence>MEDVTPIHSLDDTSKPVESGEVTMSTQKLVGIFVGLIFLGVICGFILSLIPGGSKSKTTSSNIKTVVTQKSAGVKDKENFKDTATGILKEGGMDGEGNFHLERPGGKSQNVYLTSSTVDLAAYLGHKVTVWGETFSAEKAGWLMDVGAVEVLD</sequence>